<keyword evidence="2" id="KW-0418">Kinase</keyword>
<dbReference type="RefSeq" id="WP_308441149.1">
    <property type="nucleotide sequence ID" value="NZ_BOMC01000011.1"/>
</dbReference>
<accession>A0A7W7CLP1</accession>
<dbReference type="Gene3D" id="3.30.200.20">
    <property type="entry name" value="Phosphorylase Kinase, domain 1"/>
    <property type="match status" value="1"/>
</dbReference>
<proteinExistence type="predicted"/>
<feature type="domain" description="Aminoglycoside phosphotransferase" evidence="1">
    <location>
        <begin position="25"/>
        <end position="256"/>
    </location>
</feature>
<dbReference type="AlphaFoldDB" id="A0A7W7CLP1"/>
<dbReference type="GO" id="GO:0016301">
    <property type="term" value="F:kinase activity"/>
    <property type="evidence" value="ECO:0007669"/>
    <property type="project" value="UniProtKB-KW"/>
</dbReference>
<dbReference type="InterPro" id="IPR011009">
    <property type="entry name" value="Kinase-like_dom_sf"/>
</dbReference>
<gene>
    <name evidence="2" type="ORF">BKA14_001002</name>
</gene>
<dbReference type="SUPFAM" id="SSF56112">
    <property type="entry name" value="Protein kinase-like (PK-like)"/>
    <property type="match status" value="1"/>
</dbReference>
<dbReference type="InterPro" id="IPR051678">
    <property type="entry name" value="AGP_Transferase"/>
</dbReference>
<dbReference type="PANTHER" id="PTHR21310">
    <property type="entry name" value="AMINOGLYCOSIDE PHOSPHOTRANSFERASE-RELATED-RELATED"/>
    <property type="match status" value="1"/>
</dbReference>
<keyword evidence="3" id="KW-1185">Reference proteome</keyword>
<sequence>MPEISEHLVRVLLREQHPDLADLPVREVAGGWGNQMWRLGDDLAVRMQRMDTSGDPQLKERRWLPRLAGRLPLPVPAPVRNGTPSERFPKMWTVMTWVHGTPLDHTTITRGDHAADTLAAFLTALHVEAPAEAPGASDFGTHPRDSGDGFEHFLNAVDLEAFGFAADDIRAVWDDAAATPQWPGPRVWVHGDLHPANVVVADGTLAGVVDFGALFAGDPAWDLGAAWLLLPDGGAARFFDRYPRVDGATFRRARGLAAMKCLFLMLMGQNGDRGRPGGKPHWGPAGRTALARVLKGV</sequence>
<evidence type="ECO:0000259" key="1">
    <source>
        <dbReference type="Pfam" id="PF01636"/>
    </source>
</evidence>
<organism evidence="2 3">
    <name type="scientific">Paractinoplanes abujensis</name>
    <dbReference type="NCBI Taxonomy" id="882441"/>
    <lineage>
        <taxon>Bacteria</taxon>
        <taxon>Bacillati</taxon>
        <taxon>Actinomycetota</taxon>
        <taxon>Actinomycetes</taxon>
        <taxon>Micromonosporales</taxon>
        <taxon>Micromonosporaceae</taxon>
        <taxon>Paractinoplanes</taxon>
    </lineage>
</organism>
<keyword evidence="2" id="KW-0808">Transferase</keyword>
<dbReference type="Pfam" id="PF01636">
    <property type="entry name" value="APH"/>
    <property type="match status" value="1"/>
</dbReference>
<dbReference type="InterPro" id="IPR002575">
    <property type="entry name" value="Aminoglycoside_PTrfase"/>
</dbReference>
<name>A0A7W7CLP1_9ACTN</name>
<reference evidence="2 3" key="1">
    <citation type="submission" date="2020-08" db="EMBL/GenBank/DDBJ databases">
        <title>Sequencing the genomes of 1000 actinobacteria strains.</title>
        <authorList>
            <person name="Klenk H.-P."/>
        </authorList>
    </citation>
    <scope>NUCLEOTIDE SEQUENCE [LARGE SCALE GENOMIC DNA]</scope>
    <source>
        <strain evidence="2 3">DSM 45518</strain>
    </source>
</reference>
<evidence type="ECO:0000313" key="3">
    <source>
        <dbReference type="Proteomes" id="UP000542742"/>
    </source>
</evidence>
<evidence type="ECO:0000313" key="2">
    <source>
        <dbReference type="EMBL" id="MBB4690854.1"/>
    </source>
</evidence>
<comment type="caution">
    <text evidence="2">The sequence shown here is derived from an EMBL/GenBank/DDBJ whole genome shotgun (WGS) entry which is preliminary data.</text>
</comment>
<dbReference type="CDD" id="cd05155">
    <property type="entry name" value="APH_ChoK_like_1"/>
    <property type="match status" value="1"/>
</dbReference>
<dbReference type="PANTHER" id="PTHR21310:SF42">
    <property type="entry name" value="BIFUNCTIONAL AAC_APH"/>
    <property type="match status" value="1"/>
</dbReference>
<dbReference type="Proteomes" id="UP000542742">
    <property type="component" value="Unassembled WGS sequence"/>
</dbReference>
<protein>
    <submittedName>
        <fullName evidence="2">Aminoglycoside phosphotransferase (APT) family kinase protein</fullName>
    </submittedName>
</protein>
<dbReference type="Gene3D" id="3.90.1200.10">
    <property type="match status" value="1"/>
</dbReference>
<dbReference type="EMBL" id="JACHMF010000001">
    <property type="protein sequence ID" value="MBB4690854.1"/>
    <property type="molecule type" value="Genomic_DNA"/>
</dbReference>